<organism evidence="2 3">
    <name type="scientific">Trapa incisa</name>
    <dbReference type="NCBI Taxonomy" id="236973"/>
    <lineage>
        <taxon>Eukaryota</taxon>
        <taxon>Viridiplantae</taxon>
        <taxon>Streptophyta</taxon>
        <taxon>Embryophyta</taxon>
        <taxon>Tracheophyta</taxon>
        <taxon>Spermatophyta</taxon>
        <taxon>Magnoliopsida</taxon>
        <taxon>eudicotyledons</taxon>
        <taxon>Gunneridae</taxon>
        <taxon>Pentapetalae</taxon>
        <taxon>rosids</taxon>
        <taxon>malvids</taxon>
        <taxon>Myrtales</taxon>
        <taxon>Lythraceae</taxon>
        <taxon>Trapa</taxon>
    </lineage>
</organism>
<comment type="caution">
    <text evidence="2">The sequence shown here is derived from an EMBL/GenBank/DDBJ whole genome shotgun (WGS) entry which is preliminary data.</text>
</comment>
<keyword evidence="3" id="KW-1185">Reference proteome</keyword>
<dbReference type="EMBL" id="JAXIOK010000007">
    <property type="protein sequence ID" value="KAK4766398.1"/>
    <property type="molecule type" value="Genomic_DNA"/>
</dbReference>
<protein>
    <submittedName>
        <fullName evidence="2">Uncharacterized protein</fullName>
    </submittedName>
</protein>
<feature type="compositionally biased region" description="Basic residues" evidence="1">
    <location>
        <begin position="96"/>
        <end position="109"/>
    </location>
</feature>
<sequence>MDDRSSPPFDDCTFCMCNLYKLVLNALNWLIEMFQKGYPSDAASYDDPSIVGRRLPIITQKSQKLVLLGLCYCPPSTSHEPRASQLSIQISGSHSQTHHRSVIGHGGRR</sequence>
<dbReference type="Proteomes" id="UP001345219">
    <property type="component" value="Chromosome 7"/>
</dbReference>
<accession>A0AAN7QGA4</accession>
<evidence type="ECO:0000313" key="2">
    <source>
        <dbReference type="EMBL" id="KAK4766398.1"/>
    </source>
</evidence>
<evidence type="ECO:0000313" key="3">
    <source>
        <dbReference type="Proteomes" id="UP001345219"/>
    </source>
</evidence>
<reference evidence="2 3" key="1">
    <citation type="journal article" date="2023" name="Hortic Res">
        <title>Pangenome of water caltrop reveals structural variations and asymmetric subgenome divergence after allopolyploidization.</title>
        <authorList>
            <person name="Zhang X."/>
            <person name="Chen Y."/>
            <person name="Wang L."/>
            <person name="Yuan Y."/>
            <person name="Fang M."/>
            <person name="Shi L."/>
            <person name="Lu R."/>
            <person name="Comes H.P."/>
            <person name="Ma Y."/>
            <person name="Chen Y."/>
            <person name="Huang G."/>
            <person name="Zhou Y."/>
            <person name="Zheng Z."/>
            <person name="Qiu Y."/>
        </authorList>
    </citation>
    <scope>NUCLEOTIDE SEQUENCE [LARGE SCALE GENOMIC DNA]</scope>
    <source>
        <tissue evidence="2">Roots</tissue>
    </source>
</reference>
<feature type="region of interest" description="Disordered" evidence="1">
    <location>
        <begin position="89"/>
        <end position="109"/>
    </location>
</feature>
<proteinExistence type="predicted"/>
<name>A0AAN7QGA4_9MYRT</name>
<evidence type="ECO:0000256" key="1">
    <source>
        <dbReference type="SAM" id="MobiDB-lite"/>
    </source>
</evidence>
<gene>
    <name evidence="2" type="ORF">SAY87_008040</name>
</gene>
<dbReference type="AlphaFoldDB" id="A0AAN7QGA4"/>